<evidence type="ECO:0000313" key="1">
    <source>
        <dbReference type="EMBL" id="TYP65329.1"/>
    </source>
</evidence>
<dbReference type="Proteomes" id="UP000324282">
    <property type="component" value="Unassembled WGS sequence"/>
</dbReference>
<accession>A0A5S5BEE3</accession>
<dbReference type="RefSeq" id="WP_148924742.1">
    <property type="nucleotide sequence ID" value="NZ_VNHQ01000012.1"/>
</dbReference>
<evidence type="ECO:0000313" key="2">
    <source>
        <dbReference type="Proteomes" id="UP000324282"/>
    </source>
</evidence>
<protein>
    <submittedName>
        <fullName evidence="1">Uncharacterized protein</fullName>
    </submittedName>
</protein>
<proteinExistence type="predicted"/>
<dbReference type="OrthoDB" id="9902675at2"/>
<name>A0A5S5BEE3_STUST</name>
<gene>
    <name evidence="1" type="ORF">A9A72_122457</name>
</gene>
<comment type="caution">
    <text evidence="1">The sequence shown here is derived from an EMBL/GenBank/DDBJ whole genome shotgun (WGS) entry which is preliminary data.</text>
</comment>
<sequence length="144" mass="16005">MQALVSFEVGYPMLFSRGGENRIFAAEVSAYIEQRLVRKAGVLFLVADGTASVLGSHFEDVRSAKLPASQKSFVEWLREENDRYNAAQGIMAFMYEGHQYRYLGYVTSAFIAKLDPSLKMGVSYLDSDTGRHVCVALDPLPVTP</sequence>
<reference evidence="1 2" key="1">
    <citation type="submission" date="2019-07" db="EMBL/GenBank/DDBJ databases">
        <title>Deep subsurface shale carbon reservoir microbial communities from Ohio and West Virginia, USA.</title>
        <authorList>
            <person name="Wrighton K."/>
        </authorList>
    </citation>
    <scope>NUCLEOTIDE SEQUENCE [LARGE SCALE GENOMIC DNA]</scope>
    <source>
        <strain evidence="1 2">NP_8Ht</strain>
    </source>
</reference>
<dbReference type="AlphaFoldDB" id="A0A5S5BEE3"/>
<dbReference type="EMBL" id="VNHQ01000012">
    <property type="protein sequence ID" value="TYP65329.1"/>
    <property type="molecule type" value="Genomic_DNA"/>
</dbReference>
<organism evidence="1 2">
    <name type="scientific">Stutzerimonas stutzeri</name>
    <name type="common">Pseudomonas stutzeri</name>
    <dbReference type="NCBI Taxonomy" id="316"/>
    <lineage>
        <taxon>Bacteria</taxon>
        <taxon>Pseudomonadati</taxon>
        <taxon>Pseudomonadota</taxon>
        <taxon>Gammaproteobacteria</taxon>
        <taxon>Pseudomonadales</taxon>
        <taxon>Pseudomonadaceae</taxon>
        <taxon>Stutzerimonas</taxon>
    </lineage>
</organism>